<dbReference type="Pfam" id="PF09491">
    <property type="entry name" value="RE_AlwI"/>
    <property type="match status" value="1"/>
</dbReference>
<dbReference type="GO" id="GO:0004519">
    <property type="term" value="F:endonuclease activity"/>
    <property type="evidence" value="ECO:0007669"/>
    <property type="project" value="UniProtKB-KW"/>
</dbReference>
<reference evidence="1 2" key="1">
    <citation type="journal article" date="2021" name="Sci. Rep.">
        <title>The distribution of antibiotic resistance genes in chicken gut microbiota commensals.</title>
        <authorList>
            <person name="Juricova H."/>
            <person name="Matiasovicova J."/>
            <person name="Kubasova T."/>
            <person name="Cejkova D."/>
            <person name="Rychlik I."/>
        </authorList>
    </citation>
    <scope>NUCLEOTIDE SEQUENCE [LARGE SCALE GENOMIC DNA]</scope>
    <source>
        <strain evidence="1 2">An574</strain>
    </source>
</reference>
<keyword evidence="1" id="KW-0255">Endonuclease</keyword>
<dbReference type="CDD" id="cd22316">
    <property type="entry name" value="BspD6I-like"/>
    <property type="match status" value="1"/>
</dbReference>
<name>A0ABS2GY01_9LACO</name>
<keyword evidence="2" id="KW-1185">Reference proteome</keyword>
<accession>A0ABS2GY01</accession>
<keyword evidence="1" id="KW-0540">Nuclease</keyword>
<protein>
    <submittedName>
        <fullName evidence="1">AlwI family type II restriction endonuclease</fullName>
    </submittedName>
</protein>
<gene>
    <name evidence="1" type="ORF">H5975_04655</name>
</gene>
<dbReference type="Proteomes" id="UP000785625">
    <property type="component" value="Unassembled WGS sequence"/>
</dbReference>
<keyword evidence="1" id="KW-0378">Hydrolase</keyword>
<sequence length="575" mass="65949">MIKKSIYTFGNTTVRNTTRFPEGLKVLENSKFNGNINSEENELGFAQLLDKSNVVNMDAKPDSSLGRKWRSAFDKTGFITPSTIGRKKLASNHGIDPIAEKTKKTFPDLNISGKAYEVTPQGNRLAEATSIYEMQDTILRALLAIQIDSFDVEHTKFKPFVFVLQVINSLKKLGEIKGINRLELVIISSCTDHSKAESIASKIIQYRKGRDLVKGKRNKSSYDREFLTPYAEAVNVKYATATTYEDPNFKYMLSTGLFSRQGRRIIFNEDKQDIIDQILKTEPNIIQDPLEYYYKLWNGYPLPTDNKDILVSEIKELSKKLNVAVDNDELNKSVPDLQQIKVHLEMKDDNLRERKYATQQNTPQNVENIITYLKVINGDIKSGEEYENARDDMPAFLEWVTWRAFLAIDGLKCQPYNARGFNVDHDFFPIGNAPGGRPDVTLEFDKYVLVAEVTLTTTSRQEAAEAEPVRRHVAQIQEQYPNKPVYGLFLAQQIDNNTAEMFRTGLWYKQDEPRFVNIVPMTISQFIYVMEQYQISNFSNAEIETLIEKCLIPRIATVPIWKNEIEKTIKNYQSV</sequence>
<dbReference type="Gene3D" id="3.40.91.50">
    <property type="match status" value="1"/>
</dbReference>
<evidence type="ECO:0000313" key="1">
    <source>
        <dbReference type="EMBL" id="MBM6940778.1"/>
    </source>
</evidence>
<proteinExistence type="predicted"/>
<evidence type="ECO:0000313" key="2">
    <source>
        <dbReference type="Proteomes" id="UP000785625"/>
    </source>
</evidence>
<organism evidence="1 2">
    <name type="scientific">Limosilactobacillus coleohominis</name>
    <dbReference type="NCBI Taxonomy" id="181675"/>
    <lineage>
        <taxon>Bacteria</taxon>
        <taxon>Bacillati</taxon>
        <taxon>Bacillota</taxon>
        <taxon>Bacilli</taxon>
        <taxon>Lactobacillales</taxon>
        <taxon>Lactobacillaceae</taxon>
        <taxon>Limosilactobacillus</taxon>
    </lineage>
</organism>
<dbReference type="RefSeq" id="WP_204785083.1">
    <property type="nucleotide sequence ID" value="NZ_JACJKU010000036.1"/>
</dbReference>
<dbReference type="EMBL" id="JACJKU010000036">
    <property type="protein sequence ID" value="MBM6940778.1"/>
    <property type="molecule type" value="Genomic_DNA"/>
</dbReference>
<comment type="caution">
    <text evidence="1">The sequence shown here is derived from an EMBL/GenBank/DDBJ whole genome shotgun (WGS) entry which is preliminary data.</text>
</comment>
<dbReference type="InterPro" id="IPR018573">
    <property type="entry name" value="Restrct_endonuc_II_AlwI"/>
</dbReference>